<feature type="compositionally biased region" description="Basic and acidic residues" evidence="8">
    <location>
        <begin position="982"/>
        <end position="993"/>
    </location>
</feature>
<dbReference type="PANTHER" id="PTHR14418">
    <property type="entry name" value="CONDENSIN COMPLEX SUBUNIT 3-RELATED"/>
    <property type="match status" value="1"/>
</dbReference>
<dbReference type="InterPro" id="IPR027165">
    <property type="entry name" value="CND3"/>
</dbReference>
<comment type="similarity">
    <text evidence="2">Belongs to the CND3 (condensin subunit 3) family.</text>
</comment>
<feature type="compositionally biased region" description="Acidic residues" evidence="8">
    <location>
        <begin position="1147"/>
        <end position="1173"/>
    </location>
</feature>
<dbReference type="PANTHER" id="PTHR14418:SF5">
    <property type="entry name" value="CONDENSIN COMPLEX SUBUNIT 3"/>
    <property type="match status" value="1"/>
</dbReference>
<feature type="compositionally biased region" description="Low complexity" evidence="8">
    <location>
        <begin position="1057"/>
        <end position="1066"/>
    </location>
</feature>
<feature type="compositionally biased region" description="Polar residues" evidence="8">
    <location>
        <begin position="1228"/>
        <end position="1238"/>
    </location>
</feature>
<feature type="region of interest" description="Disordered" evidence="8">
    <location>
        <begin position="966"/>
        <end position="1038"/>
    </location>
</feature>
<dbReference type="GO" id="GO:0000793">
    <property type="term" value="C:condensed chromosome"/>
    <property type="evidence" value="ECO:0007669"/>
    <property type="project" value="TreeGrafter"/>
</dbReference>
<dbReference type="GO" id="GO:0051301">
    <property type="term" value="P:cell division"/>
    <property type="evidence" value="ECO:0007669"/>
    <property type="project" value="UniProtKB-KW"/>
</dbReference>
<dbReference type="STRING" id="41427.A0A182J9F1"/>
<feature type="compositionally biased region" description="Polar residues" evidence="8">
    <location>
        <begin position="1320"/>
        <end position="1342"/>
    </location>
</feature>
<dbReference type="VEuPathDB" id="VectorBase:AATE013878"/>
<dbReference type="Gene3D" id="1.25.10.10">
    <property type="entry name" value="Leucine-rich Repeat Variant"/>
    <property type="match status" value="1"/>
</dbReference>
<dbReference type="InterPro" id="IPR025977">
    <property type="entry name" value="Cnd3_C"/>
</dbReference>
<keyword evidence="6" id="KW-0226">DNA condensation</keyword>
<feature type="compositionally biased region" description="Low complexity" evidence="8">
    <location>
        <begin position="1432"/>
        <end position="1441"/>
    </location>
</feature>
<evidence type="ECO:0000256" key="4">
    <source>
        <dbReference type="ARBA" id="ARBA00022618"/>
    </source>
</evidence>
<keyword evidence="5" id="KW-0498">Mitosis</keyword>
<comment type="subcellular location">
    <subcellularLocation>
        <location evidence="1">Chromosome</location>
    </subcellularLocation>
</comment>
<evidence type="ECO:0000313" key="10">
    <source>
        <dbReference type="EnsemblMetazoa" id="AATE013878-PA.1"/>
    </source>
</evidence>
<keyword evidence="3" id="KW-0158">Chromosome</keyword>
<dbReference type="GO" id="GO:0000796">
    <property type="term" value="C:condensin complex"/>
    <property type="evidence" value="ECO:0007669"/>
    <property type="project" value="InterPro"/>
</dbReference>
<dbReference type="EnsemblMetazoa" id="AATE013878-RA">
    <property type="protein sequence ID" value="AATE013878-PA.1"/>
    <property type="gene ID" value="AATE013878"/>
</dbReference>
<feature type="region of interest" description="Disordered" evidence="8">
    <location>
        <begin position="1050"/>
        <end position="1074"/>
    </location>
</feature>
<accession>A0A182J9F1</accession>
<evidence type="ECO:0000256" key="2">
    <source>
        <dbReference type="ARBA" id="ARBA00006533"/>
    </source>
</evidence>
<dbReference type="InterPro" id="IPR016024">
    <property type="entry name" value="ARM-type_fold"/>
</dbReference>
<feature type="compositionally biased region" description="Polar residues" evidence="8">
    <location>
        <begin position="727"/>
        <end position="751"/>
    </location>
</feature>
<dbReference type="Pfam" id="PF12719">
    <property type="entry name" value="Cnd3"/>
    <property type="match status" value="1"/>
</dbReference>
<evidence type="ECO:0000259" key="9">
    <source>
        <dbReference type="Pfam" id="PF12719"/>
    </source>
</evidence>
<evidence type="ECO:0000256" key="5">
    <source>
        <dbReference type="ARBA" id="ARBA00022776"/>
    </source>
</evidence>
<feature type="compositionally biased region" description="Basic and acidic residues" evidence="8">
    <location>
        <begin position="1018"/>
        <end position="1027"/>
    </location>
</feature>
<feature type="compositionally biased region" description="Low complexity" evidence="8">
    <location>
        <begin position="1293"/>
        <end position="1305"/>
    </location>
</feature>
<dbReference type="GO" id="GO:0005737">
    <property type="term" value="C:cytoplasm"/>
    <property type="evidence" value="ECO:0007669"/>
    <property type="project" value="TreeGrafter"/>
</dbReference>
<dbReference type="SUPFAM" id="SSF48371">
    <property type="entry name" value="ARM repeat"/>
    <property type="match status" value="1"/>
</dbReference>
<evidence type="ECO:0000256" key="6">
    <source>
        <dbReference type="ARBA" id="ARBA00023067"/>
    </source>
</evidence>
<evidence type="ECO:0000256" key="3">
    <source>
        <dbReference type="ARBA" id="ARBA00022454"/>
    </source>
</evidence>
<feature type="region of interest" description="Disordered" evidence="8">
    <location>
        <begin position="1288"/>
        <end position="1500"/>
    </location>
</feature>
<feature type="compositionally biased region" description="Polar residues" evidence="8">
    <location>
        <begin position="966"/>
        <end position="975"/>
    </location>
</feature>
<feature type="compositionally biased region" description="Acidic residues" evidence="8">
    <location>
        <begin position="998"/>
        <end position="1017"/>
    </location>
</feature>
<evidence type="ECO:0000256" key="1">
    <source>
        <dbReference type="ARBA" id="ARBA00004286"/>
    </source>
</evidence>
<evidence type="ECO:0000256" key="7">
    <source>
        <dbReference type="ARBA" id="ARBA00023306"/>
    </source>
</evidence>
<feature type="compositionally biased region" description="Polar residues" evidence="8">
    <location>
        <begin position="1443"/>
        <end position="1453"/>
    </location>
</feature>
<protein>
    <recommendedName>
        <fullName evidence="9">Nuclear condensin complex subunit 3 C-terminal domain-containing protein</fullName>
    </recommendedName>
</protein>
<feature type="domain" description="Nuclear condensin complex subunit 3 C-terminal" evidence="9">
    <location>
        <begin position="614"/>
        <end position="914"/>
    </location>
</feature>
<feature type="compositionally biased region" description="Low complexity" evidence="8">
    <location>
        <begin position="1390"/>
        <end position="1424"/>
    </location>
</feature>
<organism evidence="10">
    <name type="scientific">Anopheles atroparvus</name>
    <name type="common">European mosquito</name>
    <dbReference type="NCBI Taxonomy" id="41427"/>
    <lineage>
        <taxon>Eukaryota</taxon>
        <taxon>Metazoa</taxon>
        <taxon>Ecdysozoa</taxon>
        <taxon>Arthropoda</taxon>
        <taxon>Hexapoda</taxon>
        <taxon>Insecta</taxon>
        <taxon>Pterygota</taxon>
        <taxon>Neoptera</taxon>
        <taxon>Endopterygota</taxon>
        <taxon>Diptera</taxon>
        <taxon>Nematocera</taxon>
        <taxon>Culicoidea</taxon>
        <taxon>Culicidae</taxon>
        <taxon>Anophelinae</taxon>
        <taxon>Anopheles</taxon>
    </lineage>
</organism>
<feature type="compositionally biased region" description="Low complexity" evidence="8">
    <location>
        <begin position="1209"/>
        <end position="1220"/>
    </location>
</feature>
<dbReference type="InterPro" id="IPR011989">
    <property type="entry name" value="ARM-like"/>
</dbReference>
<feature type="compositionally biased region" description="Low complexity" evidence="8">
    <location>
        <begin position="1105"/>
        <end position="1114"/>
    </location>
</feature>
<keyword evidence="7" id="KW-0131">Cell cycle</keyword>
<name>A0A182J9F1_ANOAO</name>
<proteinExistence type="inferred from homology"/>
<feature type="region of interest" description="Disordered" evidence="8">
    <location>
        <begin position="1094"/>
        <end position="1238"/>
    </location>
</feature>
<dbReference type="GO" id="GO:0007076">
    <property type="term" value="P:mitotic chromosome condensation"/>
    <property type="evidence" value="ECO:0007669"/>
    <property type="project" value="InterPro"/>
</dbReference>
<feature type="compositionally biased region" description="Low complexity" evidence="8">
    <location>
        <begin position="1343"/>
        <end position="1356"/>
    </location>
</feature>
<reference evidence="10" key="1">
    <citation type="submission" date="2022-08" db="UniProtKB">
        <authorList>
            <consortium name="EnsemblMetazoa"/>
        </authorList>
    </citation>
    <scope>IDENTIFICATION</scope>
    <source>
        <strain evidence="10">EBRO</strain>
    </source>
</reference>
<evidence type="ECO:0000256" key="8">
    <source>
        <dbReference type="SAM" id="MobiDB-lite"/>
    </source>
</evidence>
<keyword evidence="4" id="KW-0132">Cell division</keyword>
<sequence length="1500" mass="167576">MAPRKRKVVVAAPVASPEKVKFSTAVVQTMLNAQQKETTHAKLINQLKQLYATVPHDSFMKSFIQVVKRQMEREEANEYANNVLKFCAKFVAQPEYSEQSITHPVMATIFDWLLSTISSAPLVRFRICQLVNLILNALGSDATLDDTICDKILRYMLERMRDVSQQVRVQAVLALQRLQDPSSPEDSVVRAYTYHLDKDPSSKVRQTIISCLGRNYRSIPHILERLWDADERVRRHTYMQMSSYPVRQYKVAQRLKFLEQGLKDHSDSVRKVVRNVMIPQWIESYQRDYVAFVEALKLDADEQEMDRFRKTSKMALFEIFNKNGVKEMTELLNFSEENKTVPLAELTIESAICWQAMLEHLHKTNSDELEDYMPELSKFCEYLKELVDNPGVAAFMKCTSNTSSGSNQTSPGQADGMDKLQQLYYQYILLTLLEIAAMYDFGDEFGCDSLKMVLSEILCNETLYEMNVRTIMQTFEKLLTDVETRLKFFVDLINSVLEPSRQDVSHSSRMLVETYLEKHPEQTALKLKISSLRLEILDLKEQETQLAQQKDYAGAQSVAEKLNLCNEEYANLVKPLLHEMTMSISSTTGDTSTALGFRDTMLKPRRMTPHTINKCLQVCFYLVNSPTVRVLTPAVCDLYKSFISRHVQSVQLHTRNWALRASTAFSMLYDGLSKDTFQLLYQQFLDTASTRLWKTAIEGVFELLDRYGFEHFDLEKDDDANKDTSRTTKSSRQLFNRHSTGYPDDSQSSSSTCNGNEFYKMSIHFMDTCDDDVICLTIIEGFCRLILHGHCTSSDIVSKLLLRFFNPTTDSRTQQVLGIFFEALIRKKRQELLQKALLRTLFTVLEAPNESPLAEVQPETVVKFVINSTRPVFCSPGVNPHNTIAVTFLRVMHDNLTLKDLLKILSRQLLVLEITDDTVLRGDLVSAVNGILQESTLDPKMVKALTTFREMMLGKIAELLSFSSSRAPASATMTETGDDNGEEKRATGGERESTSAAAEDEDDEEDEQEQEEEENELELNRTRDRPQINKSILQEDSDAELLTSPMKVGESVPAQAPGTPSSLTPMTTPPPSERTNALLKSLRRSLCFGSCPPPAEQVSRLANPTTTTTSSGGTFKVPDASALRKIRATSARAKEQTAPSVAKDREEEFEIPATQEDDAEGDAEKEDDSDVEIPETQTTPSERKSGGRRTSARRIPAASRGKNSKRSDSATSSGSSSSTTTDEDVVNGSPNVTVSRINRSVRPLNKVAAKTLYERSVMGPPGTMPRVTRHVSRLDAINGKVMTRKSLSVLGDSASSPQAASSSSSRRTKDDSKQVPRTGGRTSRSAASNQSNISSPTTARTPKSSSTQGQQKSTKTATVDENAARQTNAPERRRSSSRRSKKADDRSPSPRRISSAAPATSTPNQPKTPTVRTSARTAATTSSPGGKRSRNRNPPAAADANKSTDSGTSTTSPIRLKRAAVVLTPLSATVSRVKLLERDGKNLRSTPTSPRRPNRKAARK</sequence>
<feature type="region of interest" description="Disordered" evidence="8">
    <location>
        <begin position="719"/>
        <end position="751"/>
    </location>
</feature>